<dbReference type="PANTHER" id="PTHR31646">
    <property type="entry name" value="ALPHA-1,2-MANNOSYLTRANSFERASE MNN2"/>
    <property type="match status" value="1"/>
</dbReference>
<dbReference type="GO" id="GO:0046354">
    <property type="term" value="P:mannan biosynthetic process"/>
    <property type="evidence" value="ECO:0007669"/>
    <property type="project" value="TreeGrafter"/>
</dbReference>
<evidence type="ECO:0000256" key="3">
    <source>
        <dbReference type="ARBA" id="ARBA00009105"/>
    </source>
</evidence>
<protein>
    <recommendedName>
        <fullName evidence="12">Glycosyltransferase</fullName>
    </recommendedName>
</protein>
<evidence type="ECO:0000313" key="11">
    <source>
        <dbReference type="EMBL" id="CAE0608359.1"/>
    </source>
</evidence>
<keyword evidence="4" id="KW-0808">Transferase</keyword>
<keyword evidence="9" id="KW-0472">Membrane</keyword>
<reference evidence="11" key="1">
    <citation type="submission" date="2021-01" db="EMBL/GenBank/DDBJ databases">
        <authorList>
            <person name="Corre E."/>
            <person name="Pelletier E."/>
            <person name="Niang G."/>
            <person name="Scheremetjew M."/>
            <person name="Finn R."/>
            <person name="Kale V."/>
            <person name="Holt S."/>
            <person name="Cochrane G."/>
            <person name="Meng A."/>
            <person name="Brown T."/>
            <person name="Cohen L."/>
        </authorList>
    </citation>
    <scope>NUCLEOTIDE SEQUENCE</scope>
    <source>
        <strain evidence="11">CCMP1897</strain>
    </source>
</reference>
<dbReference type="GO" id="GO:0000026">
    <property type="term" value="F:alpha-1,2-mannosyltransferase activity"/>
    <property type="evidence" value="ECO:0007669"/>
    <property type="project" value="TreeGrafter"/>
</dbReference>
<dbReference type="InterPro" id="IPR022751">
    <property type="entry name" value="Alpha_mannosyltransferase"/>
</dbReference>
<keyword evidence="6" id="KW-0735">Signal-anchor</keyword>
<evidence type="ECO:0000256" key="7">
    <source>
        <dbReference type="ARBA" id="ARBA00022989"/>
    </source>
</evidence>
<comment type="subcellular location">
    <subcellularLocation>
        <location evidence="10">Endomembrane system</location>
        <topology evidence="10">Single-pass membrane protein</topology>
    </subcellularLocation>
    <subcellularLocation>
        <location evidence="1">Golgi apparatus membrane</location>
    </subcellularLocation>
    <subcellularLocation>
        <location evidence="2">Membrane</location>
        <topology evidence="2">Single-pass type II membrane protein</topology>
    </subcellularLocation>
</comment>
<proteinExistence type="inferred from homology"/>
<keyword evidence="8" id="KW-0333">Golgi apparatus</keyword>
<gene>
    <name evidence="11" type="ORF">PSAL00342_LOCUS2176</name>
</gene>
<evidence type="ECO:0000256" key="6">
    <source>
        <dbReference type="ARBA" id="ARBA00022968"/>
    </source>
</evidence>
<evidence type="ECO:0008006" key="12">
    <source>
        <dbReference type="Google" id="ProtNLM"/>
    </source>
</evidence>
<comment type="similarity">
    <text evidence="3">Belongs to the MNN1/MNT family.</text>
</comment>
<evidence type="ECO:0000256" key="4">
    <source>
        <dbReference type="ARBA" id="ARBA00022679"/>
    </source>
</evidence>
<dbReference type="PANTHER" id="PTHR31646:SF1">
    <property type="entry name" value="ALPHA-1,2-MANNOSYLTRANSFERASE MNN2"/>
    <property type="match status" value="1"/>
</dbReference>
<dbReference type="InterPro" id="IPR029044">
    <property type="entry name" value="Nucleotide-diphossugar_trans"/>
</dbReference>
<dbReference type="GO" id="GO:0000139">
    <property type="term" value="C:Golgi membrane"/>
    <property type="evidence" value="ECO:0007669"/>
    <property type="project" value="UniProtKB-SubCell"/>
</dbReference>
<organism evidence="11">
    <name type="scientific">Picocystis salinarum</name>
    <dbReference type="NCBI Taxonomy" id="88271"/>
    <lineage>
        <taxon>Eukaryota</taxon>
        <taxon>Viridiplantae</taxon>
        <taxon>Chlorophyta</taxon>
        <taxon>Picocystophyceae</taxon>
        <taxon>Picocystales</taxon>
        <taxon>Picocystaceae</taxon>
        <taxon>Picocystis</taxon>
    </lineage>
</organism>
<sequence>MKRWKRREKMGNKATVCWRAAAIGCGLVFLVGMRHTLQGLVEKLTEDETEENFLSERYVKCVYMRKTGECTPWGPLRGRERCNKKLSEVDKNTATFCECIGGWTTKHLFCGMVKPNITCEEACTNLFAYSHPGAPDVLRLHKKLNCSNHGLMKEYSKSKCNASLLDRSYVETDEDFRYPTKYDDDAKQIWMKIAEAYRVTGSRENITSPSRRTKEDDFVRNGLRMSPDNVAAARKQWMRFLGLAPTYREVRHHFDGQGIVMVAGGSGKYLLPALVNVNFLRHIGCTLPIEIWIPFRDRSPCEVVDAFDLLGATVRILDNLPFLPQQGFSLKAASIVLSSFQQVLFLDSDSVAVHDPAYLFQADEYLEHGAVLWPDFWNSTIAPDLLEVLGLTWELVPAGSHESGQMMFDKARTWDGLLLTLFMNLKHHLYFDLLTDYLGWGDKESFAFGQIVTGKAYHRISAPVRSAGIPAYNCTDPAHPWHCKMTKFYGNTMVQHDPYGRVLFMHVNMPPKFSLHIVDSFTQYIRRWQVIFPGNIRVQDALRWSGVDAERLIYDILVDISCMPDSLAIFHKEPSALDTLRGDRLTVYGPHLSHGIDLSFLMSEEDQQIERNISFADGYVEGDFDSSFVYRFQH</sequence>
<evidence type="ECO:0000256" key="10">
    <source>
        <dbReference type="ARBA" id="ARBA00037847"/>
    </source>
</evidence>
<keyword evidence="5" id="KW-0812">Transmembrane</keyword>
<name>A0A7S3UD82_9CHLO</name>
<dbReference type="AlphaFoldDB" id="A0A7S3UD82"/>
<keyword evidence="7" id="KW-1133">Transmembrane helix</keyword>
<dbReference type="EMBL" id="HBIS01002444">
    <property type="protein sequence ID" value="CAE0608359.1"/>
    <property type="molecule type" value="Transcribed_RNA"/>
</dbReference>
<dbReference type="SUPFAM" id="SSF53448">
    <property type="entry name" value="Nucleotide-diphospho-sugar transferases"/>
    <property type="match status" value="1"/>
</dbReference>
<evidence type="ECO:0000256" key="5">
    <source>
        <dbReference type="ARBA" id="ARBA00022692"/>
    </source>
</evidence>
<accession>A0A7S3UD82</accession>
<evidence type="ECO:0000256" key="8">
    <source>
        <dbReference type="ARBA" id="ARBA00023034"/>
    </source>
</evidence>
<dbReference type="Pfam" id="PF11051">
    <property type="entry name" value="Mannosyl_trans3"/>
    <property type="match status" value="2"/>
</dbReference>
<evidence type="ECO:0000256" key="9">
    <source>
        <dbReference type="ARBA" id="ARBA00023136"/>
    </source>
</evidence>
<evidence type="ECO:0000256" key="2">
    <source>
        <dbReference type="ARBA" id="ARBA00004606"/>
    </source>
</evidence>
<evidence type="ECO:0000256" key="1">
    <source>
        <dbReference type="ARBA" id="ARBA00004394"/>
    </source>
</evidence>